<protein>
    <recommendedName>
        <fullName evidence="2 9">DNA mismatch repair protein MutS</fullName>
    </recommendedName>
</protein>
<evidence type="ECO:0000256" key="8">
    <source>
        <dbReference type="ARBA" id="ARBA00024647"/>
    </source>
</evidence>
<dbReference type="Gene3D" id="3.40.1170.10">
    <property type="entry name" value="DNA repair protein MutS, domain I"/>
    <property type="match status" value="1"/>
</dbReference>
<dbReference type="PANTHER" id="PTHR11361">
    <property type="entry name" value="DNA MISMATCH REPAIR PROTEIN MUTS FAMILY MEMBER"/>
    <property type="match status" value="1"/>
</dbReference>
<feature type="domain" description="DNA mismatch repair proteins mutS family" evidence="12">
    <location>
        <begin position="707"/>
        <end position="723"/>
    </location>
</feature>
<dbReference type="Pfam" id="PF05188">
    <property type="entry name" value="MutS_II"/>
    <property type="match status" value="1"/>
</dbReference>
<evidence type="ECO:0000256" key="7">
    <source>
        <dbReference type="ARBA" id="ARBA00023204"/>
    </source>
</evidence>
<dbReference type="Pfam" id="PF05192">
    <property type="entry name" value="MutS_III"/>
    <property type="match status" value="1"/>
</dbReference>
<proteinExistence type="inferred from homology"/>
<comment type="similarity">
    <text evidence="1 9 10">Belongs to the DNA mismatch repair MutS family.</text>
</comment>
<evidence type="ECO:0000313" key="14">
    <source>
        <dbReference type="Proteomes" id="UP000626554"/>
    </source>
</evidence>
<comment type="function">
    <text evidence="8 9">This protein is involved in the repair of mismatches in DNA. It is possible that it carries out the mismatch recognition step. This protein has a weak ATPase activity.</text>
</comment>
<evidence type="ECO:0000256" key="9">
    <source>
        <dbReference type="HAMAP-Rule" id="MF_00096"/>
    </source>
</evidence>
<dbReference type="SUPFAM" id="SSF55271">
    <property type="entry name" value="DNA repair protein MutS, domain I"/>
    <property type="match status" value="1"/>
</dbReference>
<feature type="binding site" evidence="9">
    <location>
        <begin position="633"/>
        <end position="640"/>
    </location>
    <ligand>
        <name>ATP</name>
        <dbReference type="ChEBI" id="CHEBI:30616"/>
    </ligand>
</feature>
<dbReference type="Proteomes" id="UP000626554">
    <property type="component" value="Unassembled WGS sequence"/>
</dbReference>
<dbReference type="InterPro" id="IPR045076">
    <property type="entry name" value="MutS"/>
</dbReference>
<dbReference type="SMART" id="SM00534">
    <property type="entry name" value="MUTSac"/>
    <property type="match status" value="1"/>
</dbReference>
<dbReference type="CDD" id="cd03284">
    <property type="entry name" value="ABC_MutS1"/>
    <property type="match status" value="1"/>
</dbReference>
<dbReference type="NCBIfam" id="TIGR01070">
    <property type="entry name" value="mutS1"/>
    <property type="match status" value="1"/>
</dbReference>
<dbReference type="EMBL" id="JABKAV010000002">
    <property type="protein sequence ID" value="NVO83462.1"/>
    <property type="molecule type" value="Genomic_DNA"/>
</dbReference>
<dbReference type="InterPro" id="IPR036678">
    <property type="entry name" value="MutS_con_dom_sf"/>
</dbReference>
<evidence type="ECO:0000256" key="6">
    <source>
        <dbReference type="ARBA" id="ARBA00023125"/>
    </source>
</evidence>
<reference evidence="13 14" key="1">
    <citation type="submission" date="2020-05" db="EMBL/GenBank/DDBJ databases">
        <title>Hymenobacter terrestris sp. nov. and Hymenobacter lapidiphilus sp. nov., isolated from regoliths in Antarctica.</title>
        <authorList>
            <person name="Sedlacek I."/>
            <person name="Pantucek R."/>
            <person name="Zeman M."/>
            <person name="Holochova P."/>
            <person name="Kralova S."/>
            <person name="Stankova E."/>
            <person name="Sedo O."/>
            <person name="Micenkova L."/>
            <person name="Svec P."/>
            <person name="Gupta V."/>
            <person name="Sood U."/>
            <person name="Korpole U.S."/>
            <person name="Lal R."/>
        </authorList>
    </citation>
    <scope>NUCLEOTIDE SEQUENCE [LARGE SCALE GENOMIC DNA]</scope>
    <source>
        <strain evidence="13 14">P5252</strain>
    </source>
</reference>
<dbReference type="Gene3D" id="3.40.50.300">
    <property type="entry name" value="P-loop containing nucleotide triphosphate hydrolases"/>
    <property type="match status" value="1"/>
</dbReference>
<dbReference type="SUPFAM" id="SSF53150">
    <property type="entry name" value="DNA repair protein MutS, domain II"/>
    <property type="match status" value="1"/>
</dbReference>
<dbReference type="InterPro" id="IPR005748">
    <property type="entry name" value="DNA_mismatch_repair_MutS"/>
</dbReference>
<keyword evidence="14" id="KW-1185">Reference proteome</keyword>
<organism evidence="13 14">
    <name type="scientific">Hymenobacter terrestris</name>
    <dbReference type="NCBI Taxonomy" id="2748310"/>
    <lineage>
        <taxon>Bacteria</taxon>
        <taxon>Pseudomonadati</taxon>
        <taxon>Bacteroidota</taxon>
        <taxon>Cytophagia</taxon>
        <taxon>Cytophagales</taxon>
        <taxon>Hymenobacteraceae</taxon>
        <taxon>Hymenobacter</taxon>
    </lineage>
</organism>
<keyword evidence="3 9" id="KW-0547">Nucleotide-binding</keyword>
<evidence type="ECO:0000256" key="10">
    <source>
        <dbReference type="RuleBase" id="RU003756"/>
    </source>
</evidence>
<dbReference type="InterPro" id="IPR027417">
    <property type="entry name" value="P-loop_NTPase"/>
</dbReference>
<dbReference type="SUPFAM" id="SSF48334">
    <property type="entry name" value="DNA repair protein MutS, domain III"/>
    <property type="match status" value="1"/>
</dbReference>
<sequence length="935" mass="103511">MKVIKEKKPVRTHGTLGPAPVADTPLMKQYQQLKQTYPGAVLLFRVGDFYETFGEDAVTASRILDITLTKRGAGTASETPLAGFPHHSLDTYLPKLVRAGQRVAICDQLEDPKQAKGLVKRGVTELVTPGVSLHDNVLERRSNNYLCAVHFGKQEAGISFLDISTGEFLVAQGTVEYLGKLLQNFQPAEVLFCKKSRQEFEGHFGPDYCHNALEEWVFGHDYGHELLTRHFNTTSLKGFGIDGLREGITAAGCVLHYLAETKHTNVSHIGSIGRLEEDKYVWLDRFTVRNLELVQAQHPGGVPLIDILDQTITPMGARLLRKWVVLPLKEAAQIQRRLDTVEALLQTPELLENLQQHLRQINDLERLISKVAVRRINPRELLQLARALEAIGPIRDELAASGVKALQKLADQLNPCATLREEIQAKIREDAPILTNQGGVLLDNIDAELDDLRRMAGSGKDYLFQLQQKAIQETGISSLKVAYNKVFGYYLEVTNSHKDKVPPTWIRKQTLVNAERYITEELKVYEEKILHAEERLFVIEQRIYTELVLTAAEYVPQVQQNARAIGVADCLASFAATARQHRYVKPVVDDSTTLDITAGRHPVIERQLPPGEQYIPNDLRLDQDDQQIVVITGPNMAGKSALLRQTALIVLLAQIGSFVPADAAHVGVIDKIFTRVGASDNLSKGESTFMVEMTETASILNNLSDRSLVLMDEIGRGTSTYDGISIAWAIVEHLHNSPRARAKTLFATHYHELNQLADDCPRVRNYHVAVKEADGRILFLRKLREGGSEHSFGIHVARMAGMPTAVVLRANEIMHHLEQERASTSVETDQPTEFDDLLVGLGDAEAADMTGGKVVSFNGSPAVAPEPALSGPKAQPAAAVHSAPRPSLQLSMFEPADPALERLRELLTQLDVNTLTPIEALLKLNELKLAVGSGR</sequence>
<evidence type="ECO:0000256" key="1">
    <source>
        <dbReference type="ARBA" id="ARBA00006271"/>
    </source>
</evidence>
<dbReference type="InterPro" id="IPR007861">
    <property type="entry name" value="DNA_mismatch_repair_MutS_clamp"/>
</dbReference>
<evidence type="ECO:0000256" key="4">
    <source>
        <dbReference type="ARBA" id="ARBA00022763"/>
    </source>
</evidence>
<dbReference type="InterPro" id="IPR017261">
    <property type="entry name" value="DNA_mismatch_repair_MutS/MSH"/>
</dbReference>
<dbReference type="Gene3D" id="1.10.1420.10">
    <property type="match status" value="2"/>
</dbReference>
<evidence type="ECO:0000256" key="5">
    <source>
        <dbReference type="ARBA" id="ARBA00022840"/>
    </source>
</evidence>
<comment type="caution">
    <text evidence="13">The sequence shown here is derived from an EMBL/GenBank/DDBJ whole genome shotgun (WGS) entry which is preliminary data.</text>
</comment>
<gene>
    <name evidence="9 13" type="primary">mutS</name>
    <name evidence="13" type="ORF">HW556_01070</name>
</gene>
<dbReference type="InterPro" id="IPR016151">
    <property type="entry name" value="DNA_mismatch_repair_MutS_N"/>
</dbReference>
<dbReference type="HAMAP" id="MF_00096">
    <property type="entry name" value="MutS"/>
    <property type="match status" value="1"/>
</dbReference>
<name>A0ABX2PZK3_9BACT</name>
<dbReference type="PANTHER" id="PTHR11361:SF34">
    <property type="entry name" value="DNA MISMATCH REPAIR PROTEIN MSH1, MITOCHONDRIAL"/>
    <property type="match status" value="1"/>
</dbReference>
<dbReference type="RefSeq" id="WP_176897170.1">
    <property type="nucleotide sequence ID" value="NZ_JABKAV010000002.1"/>
</dbReference>
<keyword evidence="7 9" id="KW-0234">DNA repair</keyword>
<dbReference type="NCBIfam" id="NF003810">
    <property type="entry name" value="PRK05399.1"/>
    <property type="match status" value="1"/>
</dbReference>
<dbReference type="PROSITE" id="PS00486">
    <property type="entry name" value="DNA_MISMATCH_REPAIR_2"/>
    <property type="match status" value="1"/>
</dbReference>
<dbReference type="Pfam" id="PF05190">
    <property type="entry name" value="MutS_IV"/>
    <property type="match status" value="1"/>
</dbReference>
<dbReference type="InterPro" id="IPR007696">
    <property type="entry name" value="DNA_mismatch_repair_MutS_core"/>
</dbReference>
<evidence type="ECO:0000313" key="13">
    <source>
        <dbReference type="EMBL" id="NVO83462.1"/>
    </source>
</evidence>
<evidence type="ECO:0000256" key="2">
    <source>
        <dbReference type="ARBA" id="ARBA00021982"/>
    </source>
</evidence>
<evidence type="ECO:0000256" key="3">
    <source>
        <dbReference type="ARBA" id="ARBA00022741"/>
    </source>
</evidence>
<dbReference type="InterPro" id="IPR007860">
    <property type="entry name" value="DNA_mmatch_repair_MutS_con_dom"/>
</dbReference>
<dbReference type="Pfam" id="PF01624">
    <property type="entry name" value="MutS_I"/>
    <property type="match status" value="1"/>
</dbReference>
<keyword evidence="4 9" id="KW-0227">DNA damage</keyword>
<dbReference type="InterPro" id="IPR007695">
    <property type="entry name" value="DNA_mismatch_repair_MutS-lik_N"/>
</dbReference>
<dbReference type="InterPro" id="IPR036187">
    <property type="entry name" value="DNA_mismatch_repair_MutS_sf"/>
</dbReference>
<dbReference type="InterPro" id="IPR000432">
    <property type="entry name" value="DNA_mismatch_repair_MutS_C"/>
</dbReference>
<accession>A0ABX2PZK3</accession>
<dbReference type="PIRSF" id="PIRSF037677">
    <property type="entry name" value="DNA_mis_repair_Msh6"/>
    <property type="match status" value="1"/>
</dbReference>
<keyword evidence="5 9" id="KW-0067">ATP-binding</keyword>
<evidence type="ECO:0000256" key="11">
    <source>
        <dbReference type="SAM" id="Coils"/>
    </source>
</evidence>
<dbReference type="SUPFAM" id="SSF52540">
    <property type="entry name" value="P-loop containing nucleoside triphosphate hydrolases"/>
    <property type="match status" value="1"/>
</dbReference>
<feature type="coiled-coil region" evidence="11">
    <location>
        <begin position="347"/>
        <end position="374"/>
    </location>
</feature>
<dbReference type="SMART" id="SM00533">
    <property type="entry name" value="MUTSd"/>
    <property type="match status" value="1"/>
</dbReference>
<dbReference type="Pfam" id="PF00488">
    <property type="entry name" value="MutS_V"/>
    <property type="match status" value="1"/>
</dbReference>
<evidence type="ECO:0000259" key="12">
    <source>
        <dbReference type="PROSITE" id="PS00486"/>
    </source>
</evidence>
<keyword evidence="6 9" id="KW-0238">DNA-binding</keyword>
<dbReference type="Gene3D" id="3.30.420.110">
    <property type="entry name" value="MutS, connector domain"/>
    <property type="match status" value="1"/>
</dbReference>
<keyword evidence="11" id="KW-0175">Coiled coil</keyword>